<dbReference type="SUPFAM" id="SSF53901">
    <property type="entry name" value="Thiolase-like"/>
    <property type="match status" value="1"/>
</dbReference>
<dbReference type="InterPro" id="IPR016039">
    <property type="entry name" value="Thiolase-like"/>
</dbReference>
<dbReference type="Gene3D" id="3.40.47.10">
    <property type="match status" value="1"/>
</dbReference>
<name>A0A9D7XD91_9BACT</name>
<evidence type="ECO:0000313" key="4">
    <source>
        <dbReference type="Proteomes" id="UP000808349"/>
    </source>
</evidence>
<dbReference type="EMBL" id="JADKFW010000004">
    <property type="protein sequence ID" value="MBK9716395.1"/>
    <property type="molecule type" value="Genomic_DNA"/>
</dbReference>
<reference evidence="3 4" key="1">
    <citation type="submission" date="2020-10" db="EMBL/GenBank/DDBJ databases">
        <title>Connecting structure to function with the recovery of over 1000 high-quality activated sludge metagenome-assembled genomes encoding full-length rRNA genes using long-read sequencing.</title>
        <authorList>
            <person name="Singleton C.M."/>
            <person name="Petriglieri F."/>
            <person name="Kristensen J.M."/>
            <person name="Kirkegaard R.H."/>
            <person name="Michaelsen T.Y."/>
            <person name="Andersen M.H."/>
            <person name="Karst S.M."/>
            <person name="Dueholm M.S."/>
            <person name="Nielsen P.H."/>
            <person name="Albertsen M."/>
        </authorList>
    </citation>
    <scope>NUCLEOTIDE SEQUENCE [LARGE SCALE GENOMIC DNA]</scope>
    <source>
        <strain evidence="3">Ribe_18-Q3-R11-54_BAT3C.373</strain>
    </source>
</reference>
<gene>
    <name evidence="3" type="ORF">IPO85_02515</name>
</gene>
<dbReference type="GO" id="GO:0004315">
    <property type="term" value="F:3-oxoacyl-[acyl-carrier-protein] synthase activity"/>
    <property type="evidence" value="ECO:0007669"/>
    <property type="project" value="TreeGrafter"/>
</dbReference>
<keyword evidence="1" id="KW-0808">Transferase</keyword>
<dbReference type="InterPro" id="IPR000794">
    <property type="entry name" value="Beta-ketoacyl_synthase"/>
</dbReference>
<feature type="domain" description="Beta-ketoacyl synthase-like N-terminal" evidence="2">
    <location>
        <begin position="32"/>
        <end position="168"/>
    </location>
</feature>
<dbReference type="AlphaFoldDB" id="A0A9D7XD91"/>
<evidence type="ECO:0000259" key="2">
    <source>
        <dbReference type="Pfam" id="PF13723"/>
    </source>
</evidence>
<dbReference type="GO" id="GO:0006633">
    <property type="term" value="P:fatty acid biosynthetic process"/>
    <property type="evidence" value="ECO:0007669"/>
    <property type="project" value="TreeGrafter"/>
</dbReference>
<dbReference type="Pfam" id="PF13723">
    <property type="entry name" value="Ketoacyl-synt_2"/>
    <property type="match status" value="1"/>
</dbReference>
<dbReference type="Proteomes" id="UP000808349">
    <property type="component" value="Unassembled WGS sequence"/>
</dbReference>
<sequence>MDIYINGIGNISSDSSVHDASNKLLAIEPNYSDFIDAKIIRRMSKMVKMGVTASLMALKTAKQNKPEAIIVGTGFGCLDDTNSFLNQMIENKEEALSPTPFIFSTHNSLAGQIALLHKCQGYNATYVHRNISFESALMDAQLLLLEQSYNTVLVGGADETTEASYKILSRLGHFCSLPVESNSTTNSSKPYAGEGSSFFVISNQKTETSYAKILSIKTLSFKTIDQIYTALKSIFTANQVSNVDLVLSAHNGDPNDDRISQHLLSSFDFESKYFAFKSVCGEYNTASAFALYIASTILTNTSIPGIEYSKITDNKSIKSILIHNHYRNTHHSFILLSAC</sequence>
<dbReference type="PANTHER" id="PTHR11712:SF336">
    <property type="entry name" value="3-OXOACYL-[ACYL-CARRIER-PROTEIN] SYNTHASE, MITOCHONDRIAL"/>
    <property type="match status" value="1"/>
</dbReference>
<dbReference type="PANTHER" id="PTHR11712">
    <property type="entry name" value="POLYKETIDE SYNTHASE-RELATED"/>
    <property type="match status" value="1"/>
</dbReference>
<protein>
    <submittedName>
        <fullName evidence="3">Beta-ketoacyl synthase chain length factor</fullName>
    </submittedName>
</protein>
<comment type="caution">
    <text evidence="3">The sequence shown here is derived from an EMBL/GenBank/DDBJ whole genome shotgun (WGS) entry which is preliminary data.</text>
</comment>
<accession>A0A9D7XD91</accession>
<dbReference type="GO" id="GO:0005829">
    <property type="term" value="C:cytosol"/>
    <property type="evidence" value="ECO:0007669"/>
    <property type="project" value="TreeGrafter"/>
</dbReference>
<proteinExistence type="predicted"/>
<evidence type="ECO:0000256" key="1">
    <source>
        <dbReference type="ARBA" id="ARBA00022679"/>
    </source>
</evidence>
<evidence type="ECO:0000313" key="3">
    <source>
        <dbReference type="EMBL" id="MBK9716395.1"/>
    </source>
</evidence>
<organism evidence="3 4">
    <name type="scientific">Candidatus Defluviibacterium haderslevense</name>
    <dbReference type="NCBI Taxonomy" id="2981993"/>
    <lineage>
        <taxon>Bacteria</taxon>
        <taxon>Pseudomonadati</taxon>
        <taxon>Bacteroidota</taxon>
        <taxon>Saprospiria</taxon>
        <taxon>Saprospirales</taxon>
        <taxon>Saprospiraceae</taxon>
        <taxon>Candidatus Defluviibacterium</taxon>
    </lineage>
</organism>
<dbReference type="InterPro" id="IPR014030">
    <property type="entry name" value="Ketoacyl_synth_N"/>
</dbReference>